<dbReference type="InterPro" id="IPR004838">
    <property type="entry name" value="NHTrfase_class1_PyrdxlP-BS"/>
</dbReference>
<dbReference type="InterPro" id="IPR004839">
    <property type="entry name" value="Aminotransferase_I/II_large"/>
</dbReference>
<dbReference type="SUPFAM" id="SSF53383">
    <property type="entry name" value="PLP-dependent transferases"/>
    <property type="match status" value="1"/>
</dbReference>
<dbReference type="EMBL" id="ML993846">
    <property type="protein sequence ID" value="KAF2206062.1"/>
    <property type="molecule type" value="Genomic_DNA"/>
</dbReference>
<dbReference type="InterPro" id="IPR050478">
    <property type="entry name" value="Ethylene_sulfur-biosynth"/>
</dbReference>
<dbReference type="InterPro" id="IPR015424">
    <property type="entry name" value="PyrdxlP-dep_Trfase"/>
</dbReference>
<keyword evidence="5" id="KW-1185">Reference proteome</keyword>
<evidence type="ECO:0000256" key="2">
    <source>
        <dbReference type="ARBA" id="ARBA00022898"/>
    </source>
</evidence>
<dbReference type="Gene3D" id="3.90.1150.10">
    <property type="entry name" value="Aspartate Aminotransferase, domain 1"/>
    <property type="match status" value="1"/>
</dbReference>
<dbReference type="OrthoDB" id="7042322at2759"/>
<gene>
    <name evidence="4" type="ORF">GQ43DRAFT_467599</name>
</gene>
<dbReference type="GO" id="GO:0030170">
    <property type="term" value="F:pyridoxal phosphate binding"/>
    <property type="evidence" value="ECO:0007669"/>
    <property type="project" value="InterPro"/>
</dbReference>
<protein>
    <submittedName>
        <fullName evidence="4">Aminotransferase</fullName>
    </submittedName>
</protein>
<dbReference type="PANTHER" id="PTHR43795">
    <property type="entry name" value="BIFUNCTIONAL ASPARTATE AMINOTRANSFERASE AND GLUTAMATE/ASPARTATE-PREPHENATE AMINOTRANSFERASE-RELATED"/>
    <property type="match status" value="1"/>
</dbReference>
<organism evidence="4 5">
    <name type="scientific">Delitschia confertaspora ATCC 74209</name>
    <dbReference type="NCBI Taxonomy" id="1513339"/>
    <lineage>
        <taxon>Eukaryota</taxon>
        <taxon>Fungi</taxon>
        <taxon>Dikarya</taxon>
        <taxon>Ascomycota</taxon>
        <taxon>Pezizomycotina</taxon>
        <taxon>Dothideomycetes</taxon>
        <taxon>Pleosporomycetidae</taxon>
        <taxon>Pleosporales</taxon>
        <taxon>Delitschiaceae</taxon>
        <taxon>Delitschia</taxon>
    </lineage>
</organism>
<dbReference type="GO" id="GO:0006520">
    <property type="term" value="P:amino acid metabolic process"/>
    <property type="evidence" value="ECO:0007669"/>
    <property type="project" value="TreeGrafter"/>
</dbReference>
<comment type="caution">
    <text evidence="4">The sequence shown here is derived from an EMBL/GenBank/DDBJ whole genome shotgun (WGS) entry which is preliminary data.</text>
</comment>
<keyword evidence="4" id="KW-0032">Aminotransferase</keyword>
<accession>A0A9P4MXF1</accession>
<keyword evidence="2" id="KW-0663">Pyridoxal phosphate</keyword>
<dbReference type="PRINTS" id="PR00753">
    <property type="entry name" value="ACCSYNTHASE"/>
</dbReference>
<sequence>MAGILSLRGAAVTASQAEGNAVWDVISHPWHPVLNPTGYVSLGVAENALMHEELCEYLTNNIPLSPKALTYGDGPNGSMHLRAVMAHFITTHFKTAQVVQPEHIMVTAGVSAAVEHLSWAVTNPGEGILLGRPYYRTFLADIGLRTGVGVVPVSFGKVDPCGTQCVTKYEEVMRNSNTTGVPIRALMLCHPHNPLGRCYSKQTLIALMKLCQKYQVHLISDEIYALSVWQNKVDTSADLVGFQSVLSIDTRDIIDPRLVHVLWGMSKDFGANGIRIGAIISQGNPELLAACRSCGLYSSPSSLAEEAAVMVLNNPAFVERYIKANRERLSQAYSYAIGKLNESGIEYAPGATAGFFIWVNLGKAYLQLHPEEHYNSGLAITKVVFEKLMMNKVYIVSGDVTGAEEPGWFRLIFTQPRELVDEGIRRIVGAIDELSEN</sequence>
<dbReference type="PROSITE" id="PS00105">
    <property type="entry name" value="AA_TRANSFER_CLASS_1"/>
    <property type="match status" value="1"/>
</dbReference>
<evidence type="ECO:0000313" key="5">
    <source>
        <dbReference type="Proteomes" id="UP000799536"/>
    </source>
</evidence>
<dbReference type="CDD" id="cd00609">
    <property type="entry name" value="AAT_like"/>
    <property type="match status" value="1"/>
</dbReference>
<dbReference type="InterPro" id="IPR015421">
    <property type="entry name" value="PyrdxlP-dep_Trfase_major"/>
</dbReference>
<reference evidence="4" key="1">
    <citation type="journal article" date="2020" name="Stud. Mycol.">
        <title>101 Dothideomycetes genomes: a test case for predicting lifestyles and emergence of pathogens.</title>
        <authorList>
            <person name="Haridas S."/>
            <person name="Albert R."/>
            <person name="Binder M."/>
            <person name="Bloem J."/>
            <person name="Labutti K."/>
            <person name="Salamov A."/>
            <person name="Andreopoulos B."/>
            <person name="Baker S."/>
            <person name="Barry K."/>
            <person name="Bills G."/>
            <person name="Bluhm B."/>
            <person name="Cannon C."/>
            <person name="Castanera R."/>
            <person name="Culley D."/>
            <person name="Daum C."/>
            <person name="Ezra D."/>
            <person name="Gonzalez J."/>
            <person name="Henrissat B."/>
            <person name="Kuo A."/>
            <person name="Liang C."/>
            <person name="Lipzen A."/>
            <person name="Lutzoni F."/>
            <person name="Magnuson J."/>
            <person name="Mondo S."/>
            <person name="Nolan M."/>
            <person name="Ohm R."/>
            <person name="Pangilinan J."/>
            <person name="Park H.-J."/>
            <person name="Ramirez L."/>
            <person name="Alfaro M."/>
            <person name="Sun H."/>
            <person name="Tritt A."/>
            <person name="Yoshinaga Y."/>
            <person name="Zwiers L.-H."/>
            <person name="Turgeon B."/>
            <person name="Goodwin S."/>
            <person name="Spatafora J."/>
            <person name="Crous P."/>
            <person name="Grigoriev I."/>
        </authorList>
    </citation>
    <scope>NUCLEOTIDE SEQUENCE</scope>
    <source>
        <strain evidence="4">ATCC 74209</strain>
    </source>
</reference>
<dbReference type="InterPro" id="IPR015422">
    <property type="entry name" value="PyrdxlP-dep_Trfase_small"/>
</dbReference>
<dbReference type="Pfam" id="PF00155">
    <property type="entry name" value="Aminotran_1_2"/>
    <property type="match status" value="1"/>
</dbReference>
<dbReference type="Gene3D" id="3.40.640.10">
    <property type="entry name" value="Type I PLP-dependent aspartate aminotransferase-like (Major domain)"/>
    <property type="match status" value="1"/>
</dbReference>
<dbReference type="Proteomes" id="UP000799536">
    <property type="component" value="Unassembled WGS sequence"/>
</dbReference>
<name>A0A9P4MXF1_9PLEO</name>
<evidence type="ECO:0000259" key="3">
    <source>
        <dbReference type="Pfam" id="PF00155"/>
    </source>
</evidence>
<comment type="similarity">
    <text evidence="1">Belongs to the class-I pyridoxal-phosphate-dependent aminotransferase family.</text>
</comment>
<keyword evidence="4" id="KW-0808">Transferase</keyword>
<proteinExistence type="inferred from homology"/>
<dbReference type="AlphaFoldDB" id="A0A9P4MXF1"/>
<evidence type="ECO:0000256" key="1">
    <source>
        <dbReference type="ARBA" id="ARBA00007441"/>
    </source>
</evidence>
<dbReference type="GO" id="GO:0008483">
    <property type="term" value="F:transaminase activity"/>
    <property type="evidence" value="ECO:0007669"/>
    <property type="project" value="UniProtKB-KW"/>
</dbReference>
<dbReference type="PANTHER" id="PTHR43795:SF63">
    <property type="entry name" value="PUTATIVE (AFU_ORTHOLOGUE AFUA_4G00630)-RELATED"/>
    <property type="match status" value="1"/>
</dbReference>
<feature type="domain" description="Aminotransferase class I/classII large" evidence="3">
    <location>
        <begin position="75"/>
        <end position="427"/>
    </location>
</feature>
<evidence type="ECO:0000313" key="4">
    <source>
        <dbReference type="EMBL" id="KAF2206062.1"/>
    </source>
</evidence>